<organism evidence="1">
    <name type="scientific">marine sediment metagenome</name>
    <dbReference type="NCBI Taxonomy" id="412755"/>
    <lineage>
        <taxon>unclassified sequences</taxon>
        <taxon>metagenomes</taxon>
        <taxon>ecological metagenomes</taxon>
    </lineage>
</organism>
<gene>
    <name evidence="1" type="ORF">LCGC14_1491740</name>
</gene>
<sequence length="102" mass="11349">MSIREVAEGLLGQGSDESLMYSIDITNWGSDPPSISVKVYDENLMTDVTQTVMPTGSLSVADDIISLPLLKNLTIGASYRVEVLFTIGLNIWQCYFRVRCER</sequence>
<protein>
    <recommendedName>
        <fullName evidence="2">CARDB domain-containing protein</fullName>
    </recommendedName>
</protein>
<dbReference type="EMBL" id="LAZR01010733">
    <property type="protein sequence ID" value="KKM65393.1"/>
    <property type="molecule type" value="Genomic_DNA"/>
</dbReference>
<reference evidence="1" key="1">
    <citation type="journal article" date="2015" name="Nature">
        <title>Complex archaea that bridge the gap between prokaryotes and eukaryotes.</title>
        <authorList>
            <person name="Spang A."/>
            <person name="Saw J.H."/>
            <person name="Jorgensen S.L."/>
            <person name="Zaremba-Niedzwiedzka K."/>
            <person name="Martijn J."/>
            <person name="Lind A.E."/>
            <person name="van Eijk R."/>
            <person name="Schleper C."/>
            <person name="Guy L."/>
            <person name="Ettema T.J."/>
        </authorList>
    </citation>
    <scope>NUCLEOTIDE SEQUENCE</scope>
</reference>
<comment type="caution">
    <text evidence="1">The sequence shown here is derived from an EMBL/GenBank/DDBJ whole genome shotgun (WGS) entry which is preliminary data.</text>
</comment>
<name>A0A0F9J797_9ZZZZ</name>
<accession>A0A0F9J797</accession>
<dbReference type="AlphaFoldDB" id="A0A0F9J797"/>
<evidence type="ECO:0008006" key="2">
    <source>
        <dbReference type="Google" id="ProtNLM"/>
    </source>
</evidence>
<proteinExistence type="predicted"/>
<evidence type="ECO:0000313" key="1">
    <source>
        <dbReference type="EMBL" id="KKM65393.1"/>
    </source>
</evidence>